<keyword evidence="2" id="KW-1133">Transmembrane helix</keyword>
<dbReference type="AlphaFoldDB" id="A0A834DNB4"/>
<dbReference type="EMBL" id="JABVXQ010000011">
    <property type="protein sequence ID" value="KAF6086194.1"/>
    <property type="molecule type" value="Genomic_DNA"/>
</dbReference>
<organism evidence="3 4">
    <name type="scientific">Phyllostomus discolor</name>
    <name type="common">pale spear-nosed bat</name>
    <dbReference type="NCBI Taxonomy" id="89673"/>
    <lineage>
        <taxon>Eukaryota</taxon>
        <taxon>Metazoa</taxon>
        <taxon>Chordata</taxon>
        <taxon>Craniata</taxon>
        <taxon>Vertebrata</taxon>
        <taxon>Euteleostomi</taxon>
        <taxon>Mammalia</taxon>
        <taxon>Eutheria</taxon>
        <taxon>Laurasiatheria</taxon>
        <taxon>Chiroptera</taxon>
        <taxon>Yangochiroptera</taxon>
        <taxon>Phyllostomidae</taxon>
        <taxon>Phyllostominae</taxon>
        <taxon>Phyllostomus</taxon>
    </lineage>
</organism>
<keyword evidence="2" id="KW-0812">Transmembrane</keyword>
<gene>
    <name evidence="3" type="ORF">HJG60_008400</name>
</gene>
<feature type="transmembrane region" description="Helical" evidence="2">
    <location>
        <begin position="108"/>
        <end position="130"/>
    </location>
</feature>
<evidence type="ECO:0000313" key="4">
    <source>
        <dbReference type="Proteomes" id="UP000664940"/>
    </source>
</evidence>
<sequence length="131" mass="14314">MGGSGGSSSTKLPRRVSPPGTEVRVLPFLQVSRSPRPHTILESTRPLAVGPLAQEETTILGLAEVLVPRSLGQRRKEERRRDGHVSRESPLLLLGLEMRPDSPSDGGAFSLVILQPLVESFLFLVLLSLWK</sequence>
<name>A0A834DNB4_9CHIR</name>
<evidence type="ECO:0000313" key="3">
    <source>
        <dbReference type="EMBL" id="KAF6086194.1"/>
    </source>
</evidence>
<evidence type="ECO:0000256" key="1">
    <source>
        <dbReference type="SAM" id="MobiDB-lite"/>
    </source>
</evidence>
<dbReference type="Proteomes" id="UP000664940">
    <property type="component" value="Unassembled WGS sequence"/>
</dbReference>
<proteinExistence type="predicted"/>
<evidence type="ECO:0000256" key="2">
    <source>
        <dbReference type="SAM" id="Phobius"/>
    </source>
</evidence>
<feature type="region of interest" description="Disordered" evidence="1">
    <location>
        <begin position="1"/>
        <end position="21"/>
    </location>
</feature>
<comment type="caution">
    <text evidence="3">The sequence shown here is derived from an EMBL/GenBank/DDBJ whole genome shotgun (WGS) entry which is preliminary data.</text>
</comment>
<protein>
    <submittedName>
        <fullName evidence="3">Uncharacterized protein</fullName>
    </submittedName>
</protein>
<keyword evidence="2" id="KW-0472">Membrane</keyword>
<accession>A0A834DNB4</accession>
<reference evidence="3 4" key="1">
    <citation type="journal article" date="2020" name="Nature">
        <title>Six reference-quality genomes reveal evolution of bat adaptations.</title>
        <authorList>
            <person name="Jebb D."/>
            <person name="Huang Z."/>
            <person name="Pippel M."/>
            <person name="Hughes G.M."/>
            <person name="Lavrichenko K."/>
            <person name="Devanna P."/>
            <person name="Winkler S."/>
            <person name="Jermiin L.S."/>
            <person name="Skirmuntt E.C."/>
            <person name="Katzourakis A."/>
            <person name="Burkitt-Gray L."/>
            <person name="Ray D.A."/>
            <person name="Sullivan K.A.M."/>
            <person name="Roscito J.G."/>
            <person name="Kirilenko B.M."/>
            <person name="Davalos L.M."/>
            <person name="Corthals A.P."/>
            <person name="Power M.L."/>
            <person name="Jones G."/>
            <person name="Ransome R.D."/>
            <person name="Dechmann D.K.N."/>
            <person name="Locatelli A.G."/>
            <person name="Puechmaille S.J."/>
            <person name="Fedrigo O."/>
            <person name="Jarvis E.D."/>
            <person name="Hiller M."/>
            <person name="Vernes S.C."/>
            <person name="Myers E.W."/>
            <person name="Teeling E.C."/>
        </authorList>
    </citation>
    <scope>NUCLEOTIDE SEQUENCE [LARGE SCALE GENOMIC DNA]</scope>
    <source>
        <strain evidence="3">Bat1K_MPI-CBG_1</strain>
    </source>
</reference>